<evidence type="ECO:0000256" key="1">
    <source>
        <dbReference type="SAM" id="MobiDB-lite"/>
    </source>
</evidence>
<feature type="compositionally biased region" description="Polar residues" evidence="1">
    <location>
        <begin position="43"/>
        <end position="66"/>
    </location>
</feature>
<organism evidence="2 3">
    <name type="scientific">Nepenthes gracilis</name>
    <name type="common">Slender pitcher plant</name>
    <dbReference type="NCBI Taxonomy" id="150966"/>
    <lineage>
        <taxon>Eukaryota</taxon>
        <taxon>Viridiplantae</taxon>
        <taxon>Streptophyta</taxon>
        <taxon>Embryophyta</taxon>
        <taxon>Tracheophyta</taxon>
        <taxon>Spermatophyta</taxon>
        <taxon>Magnoliopsida</taxon>
        <taxon>eudicotyledons</taxon>
        <taxon>Gunneridae</taxon>
        <taxon>Pentapetalae</taxon>
        <taxon>Caryophyllales</taxon>
        <taxon>Nepenthaceae</taxon>
        <taxon>Nepenthes</taxon>
    </lineage>
</organism>
<reference evidence="2" key="1">
    <citation type="submission" date="2023-05" db="EMBL/GenBank/DDBJ databases">
        <title>Nepenthes gracilis genome sequencing.</title>
        <authorList>
            <person name="Fukushima K."/>
        </authorList>
    </citation>
    <scope>NUCLEOTIDE SEQUENCE</scope>
    <source>
        <strain evidence="2">SING2019-196</strain>
    </source>
</reference>
<dbReference type="AlphaFoldDB" id="A0AAD3XJS3"/>
<gene>
    <name evidence="2" type="ORF">Nepgr_009008</name>
</gene>
<feature type="region of interest" description="Disordered" evidence="1">
    <location>
        <begin position="37"/>
        <end position="66"/>
    </location>
</feature>
<evidence type="ECO:0000313" key="3">
    <source>
        <dbReference type="Proteomes" id="UP001279734"/>
    </source>
</evidence>
<comment type="caution">
    <text evidence="2">The sequence shown here is derived from an EMBL/GenBank/DDBJ whole genome shotgun (WGS) entry which is preliminary data.</text>
</comment>
<name>A0AAD3XJS3_NEPGR</name>
<keyword evidence="3" id="KW-1185">Reference proteome</keyword>
<evidence type="ECO:0000313" key="2">
    <source>
        <dbReference type="EMBL" id="GMH07168.1"/>
    </source>
</evidence>
<dbReference type="EMBL" id="BSYO01000007">
    <property type="protein sequence ID" value="GMH07168.1"/>
    <property type="molecule type" value="Genomic_DNA"/>
</dbReference>
<dbReference type="Proteomes" id="UP001279734">
    <property type="component" value="Unassembled WGS sequence"/>
</dbReference>
<proteinExistence type="predicted"/>
<sequence length="66" mass="7230">MLALVFMLQRSLSILKKECLPLRNGGLVKGSVAMNCTKEEESTSSSNRDSQRRPTTASEINITCGK</sequence>
<accession>A0AAD3XJS3</accession>
<protein>
    <submittedName>
        <fullName evidence="2">Uncharacterized protein</fullName>
    </submittedName>
</protein>